<protein>
    <submittedName>
        <fullName evidence="2">Uncharacterized protein</fullName>
    </submittedName>
</protein>
<accession>A0A517VYS3</accession>
<sequence length="97" mass="10358">MRIARQFWKDEDGSVSPVTTILIVTLLVLGIIPGLVTFRDQVVQKFGDTAVALESLDQSYSFTVNGVTSEYVDTTTVIDPVGDAPAGLDLTIPATGE</sequence>
<reference evidence="2 3" key="1">
    <citation type="submission" date="2019-03" db="EMBL/GenBank/DDBJ databases">
        <title>Deep-cultivation of Planctomycetes and their phenomic and genomic characterization uncovers novel biology.</title>
        <authorList>
            <person name="Wiegand S."/>
            <person name="Jogler M."/>
            <person name="Boedeker C."/>
            <person name="Pinto D."/>
            <person name="Vollmers J."/>
            <person name="Rivas-Marin E."/>
            <person name="Kohn T."/>
            <person name="Peeters S.H."/>
            <person name="Heuer A."/>
            <person name="Rast P."/>
            <person name="Oberbeckmann S."/>
            <person name="Bunk B."/>
            <person name="Jeske O."/>
            <person name="Meyerdierks A."/>
            <person name="Storesund J.E."/>
            <person name="Kallscheuer N."/>
            <person name="Luecker S."/>
            <person name="Lage O.M."/>
            <person name="Pohl T."/>
            <person name="Merkel B.J."/>
            <person name="Hornburger P."/>
            <person name="Mueller R.-W."/>
            <person name="Bruemmer F."/>
            <person name="Labrenz M."/>
            <person name="Spormann A.M."/>
            <person name="Op den Camp H."/>
            <person name="Overmann J."/>
            <person name="Amann R."/>
            <person name="Jetten M.S.M."/>
            <person name="Mascher T."/>
            <person name="Medema M.H."/>
            <person name="Devos D.P."/>
            <person name="Kaster A.-K."/>
            <person name="Ovreas L."/>
            <person name="Rohde M."/>
            <person name="Galperin M.Y."/>
            <person name="Jogler C."/>
        </authorList>
    </citation>
    <scope>NUCLEOTIDE SEQUENCE [LARGE SCALE GENOMIC DNA]</scope>
    <source>
        <strain evidence="2 3">V144</strain>
    </source>
</reference>
<dbReference type="RefSeq" id="WP_144986591.1">
    <property type="nucleotide sequence ID" value="NZ_CP037920.1"/>
</dbReference>
<feature type="transmembrane region" description="Helical" evidence="1">
    <location>
        <begin position="20"/>
        <end position="38"/>
    </location>
</feature>
<dbReference type="EMBL" id="CP037920">
    <property type="protein sequence ID" value="QDT98158.1"/>
    <property type="molecule type" value="Genomic_DNA"/>
</dbReference>
<organism evidence="2 3">
    <name type="scientific">Gimesia aquarii</name>
    <dbReference type="NCBI Taxonomy" id="2527964"/>
    <lineage>
        <taxon>Bacteria</taxon>
        <taxon>Pseudomonadati</taxon>
        <taxon>Planctomycetota</taxon>
        <taxon>Planctomycetia</taxon>
        <taxon>Planctomycetales</taxon>
        <taxon>Planctomycetaceae</taxon>
        <taxon>Gimesia</taxon>
    </lineage>
</organism>
<proteinExistence type="predicted"/>
<keyword evidence="1" id="KW-0812">Transmembrane</keyword>
<gene>
    <name evidence="2" type="ORF">V144x_36430</name>
</gene>
<evidence type="ECO:0000256" key="1">
    <source>
        <dbReference type="SAM" id="Phobius"/>
    </source>
</evidence>
<name>A0A517VYS3_9PLAN</name>
<dbReference type="KEGG" id="gaw:V144x_36430"/>
<dbReference type="AlphaFoldDB" id="A0A517VYS3"/>
<evidence type="ECO:0000313" key="2">
    <source>
        <dbReference type="EMBL" id="QDT98158.1"/>
    </source>
</evidence>
<keyword evidence="1" id="KW-1133">Transmembrane helix</keyword>
<evidence type="ECO:0000313" key="3">
    <source>
        <dbReference type="Proteomes" id="UP000318704"/>
    </source>
</evidence>
<dbReference type="Proteomes" id="UP000318704">
    <property type="component" value="Chromosome"/>
</dbReference>
<keyword evidence="1" id="KW-0472">Membrane</keyword>